<dbReference type="RefSeq" id="WP_089757859.1">
    <property type="nucleotide sequence ID" value="NZ_BKAT01000012.1"/>
</dbReference>
<dbReference type="InterPro" id="IPR036942">
    <property type="entry name" value="Beta-barrel_TonB_sf"/>
</dbReference>
<sequence length="1042" mass="112890">MRKSLLVVVSMLLLVTSVLAQAHRTVTGKVTDESGTPLTGVSVSIPNGKSGTVTDARGVFTLSVAADVKSLRVSFIGFEEKSIQLSSDNLGTIRLVPDTKSISEVVVVGYGTQKRKDVTGNIASVKGASISALPVQSFEAGLGGRAAGVQITVPNGVVNNPPVFRIRGTNSLSLSAYPLIVIDGVPTFSGDVGSTNAPLNPLSSINPADIESIDIAKDAAATAIYGSRAANGVVFVTTKKGKAGKARVGYDGWVGITSPNRLPKVLNSSQYLMIKNEGLANAGDARRYVANLDAKGDTINTDWMDIVYRDKSISQSHSVNVSGGTETSSYYLSAGYTKQQGILERNDFVRKNLLLNVDQRLGRAFSVGGKVSYSNENSLISGSSGSLEGEAFNSGGLARLAFLTSPLVAPYNNDGSYNVVDGGIGGGKNTLPVGIYNPKTMLDLDHSNTEAHHIQGNVYAEFKPFPWLALRTTYGADYVIMNNDMFQNALTGDGSSPNGRATSIHSDYKRWVWTNTAQFDKSFNQHNINVLIGNEQQRDQRERYGLRRDNQADTYFNNTEGGFLSDFSTDLLRRQNYLLSSFARANYNYKEKYFLSANVRQDQYSAFGENNKKGVFYGFSAGWEIAKEQFWADSKLSEIFSSFKLRASHGKVGNLAGLGDFDALSLYEPRPYGGTSALYYSQAGNPDLGWEVSKKTDIGISFGFLQNRITGELAYYNNNINGLILKVPQPPSAGIPSSTVSATVPANIGEMYNRGVEFNVNAMAITRKDFTWNTGFNIAYNKNEITKLVGEVSSIPFTTSTLEQTSVNQVGQPVGMLYVVRTNGIDPATGRRIFINAAGEEVYFNIAAANRYQYADGKVAPAVGVKDAVAYKNTNPKFVGGFENTFRYKNFELNVLLTYQTGFYVYYGSYAGLKDNRYWNNSVDVLNRWQKAGDQTDIPKIVYGDNISNGSSFAIAANVFKGDFVKLKTVGLTYIIPDAVVKPLHISGAKVYVRGQNLAMITKYPGPDPEVSSNGNNASGQGIDRNTLGNGRTVTLGLNVNF</sequence>
<feature type="chain" id="PRO_5011439216" evidence="11">
    <location>
        <begin position="23"/>
        <end position="1042"/>
    </location>
</feature>
<name>A0A1H3X5R8_9BACT</name>
<dbReference type="PROSITE" id="PS52016">
    <property type="entry name" value="TONB_DEPENDENT_REC_3"/>
    <property type="match status" value="1"/>
</dbReference>
<dbReference type="Pfam" id="PF00593">
    <property type="entry name" value="TonB_dep_Rec_b-barrel"/>
    <property type="match status" value="1"/>
</dbReference>
<keyword evidence="6 8" id="KW-0472">Membrane</keyword>
<feature type="region of interest" description="Disordered" evidence="10">
    <location>
        <begin position="1005"/>
        <end position="1026"/>
    </location>
</feature>
<evidence type="ECO:0000259" key="13">
    <source>
        <dbReference type="Pfam" id="PF07715"/>
    </source>
</evidence>
<evidence type="ECO:0000313" key="14">
    <source>
        <dbReference type="EMBL" id="SDZ94590.1"/>
    </source>
</evidence>
<evidence type="ECO:0000256" key="2">
    <source>
        <dbReference type="ARBA" id="ARBA00022448"/>
    </source>
</evidence>
<feature type="compositionally biased region" description="Polar residues" evidence="10">
    <location>
        <begin position="1011"/>
        <end position="1020"/>
    </location>
</feature>
<dbReference type="NCBIfam" id="TIGR04057">
    <property type="entry name" value="SusC_RagA_signa"/>
    <property type="match status" value="1"/>
</dbReference>
<feature type="domain" description="TonB-dependent receptor-like beta-barrel" evidence="12">
    <location>
        <begin position="416"/>
        <end position="848"/>
    </location>
</feature>
<dbReference type="Pfam" id="PF07715">
    <property type="entry name" value="Plug"/>
    <property type="match status" value="1"/>
</dbReference>
<dbReference type="Gene3D" id="2.40.170.20">
    <property type="entry name" value="TonB-dependent receptor, beta-barrel domain"/>
    <property type="match status" value="1"/>
</dbReference>
<proteinExistence type="inferred from homology"/>
<evidence type="ECO:0000256" key="1">
    <source>
        <dbReference type="ARBA" id="ARBA00004571"/>
    </source>
</evidence>
<evidence type="ECO:0000256" key="8">
    <source>
        <dbReference type="PROSITE-ProRule" id="PRU01360"/>
    </source>
</evidence>
<reference evidence="15" key="1">
    <citation type="submission" date="2016-10" db="EMBL/GenBank/DDBJ databases">
        <authorList>
            <person name="Varghese N."/>
            <person name="Submissions S."/>
        </authorList>
    </citation>
    <scope>NUCLEOTIDE SEQUENCE [LARGE SCALE GENOMIC DNA]</scope>
    <source>
        <strain evidence="15">DSM 23920</strain>
    </source>
</reference>
<evidence type="ECO:0000256" key="9">
    <source>
        <dbReference type="RuleBase" id="RU003357"/>
    </source>
</evidence>
<evidence type="ECO:0000256" key="6">
    <source>
        <dbReference type="ARBA" id="ARBA00023136"/>
    </source>
</evidence>
<feature type="signal peptide" evidence="11">
    <location>
        <begin position="1"/>
        <end position="22"/>
    </location>
</feature>
<evidence type="ECO:0000256" key="4">
    <source>
        <dbReference type="ARBA" id="ARBA00022692"/>
    </source>
</evidence>
<dbReference type="AlphaFoldDB" id="A0A1H3X5R8"/>
<keyword evidence="5 9" id="KW-0798">TonB box</keyword>
<dbReference type="InterPro" id="IPR023996">
    <property type="entry name" value="TonB-dep_OMP_SusC/RagA"/>
</dbReference>
<organism evidence="14 15">
    <name type="scientific">Chitinophaga terrae</name>
    <name type="common">ex Kim and Jung 2007</name>
    <dbReference type="NCBI Taxonomy" id="408074"/>
    <lineage>
        <taxon>Bacteria</taxon>
        <taxon>Pseudomonadati</taxon>
        <taxon>Bacteroidota</taxon>
        <taxon>Chitinophagia</taxon>
        <taxon>Chitinophagales</taxon>
        <taxon>Chitinophagaceae</taxon>
        <taxon>Chitinophaga</taxon>
    </lineage>
</organism>
<protein>
    <submittedName>
        <fullName evidence="14">TonB-linked outer membrane protein, SusC/RagA family</fullName>
    </submittedName>
</protein>
<dbReference type="Pfam" id="PF13715">
    <property type="entry name" value="CarbopepD_reg_2"/>
    <property type="match status" value="1"/>
</dbReference>
<comment type="subcellular location">
    <subcellularLocation>
        <location evidence="1 8">Cell outer membrane</location>
        <topology evidence="1 8">Multi-pass membrane protein</topology>
    </subcellularLocation>
</comment>
<dbReference type="Proteomes" id="UP000199656">
    <property type="component" value="Unassembled WGS sequence"/>
</dbReference>
<accession>A0A1H3X5R8</accession>
<evidence type="ECO:0000313" key="15">
    <source>
        <dbReference type="Proteomes" id="UP000199656"/>
    </source>
</evidence>
<dbReference type="NCBIfam" id="TIGR04056">
    <property type="entry name" value="OMP_RagA_SusC"/>
    <property type="match status" value="1"/>
</dbReference>
<feature type="domain" description="TonB-dependent receptor plug" evidence="13">
    <location>
        <begin position="115"/>
        <end position="233"/>
    </location>
</feature>
<evidence type="ECO:0000256" key="7">
    <source>
        <dbReference type="ARBA" id="ARBA00023237"/>
    </source>
</evidence>
<dbReference type="InterPro" id="IPR039426">
    <property type="entry name" value="TonB-dep_rcpt-like"/>
</dbReference>
<comment type="similarity">
    <text evidence="8 9">Belongs to the TonB-dependent receptor family.</text>
</comment>
<evidence type="ECO:0000256" key="10">
    <source>
        <dbReference type="SAM" id="MobiDB-lite"/>
    </source>
</evidence>
<evidence type="ECO:0000259" key="12">
    <source>
        <dbReference type="Pfam" id="PF00593"/>
    </source>
</evidence>
<gene>
    <name evidence="14" type="ORF">SAMN05660909_00278</name>
</gene>
<dbReference type="SUPFAM" id="SSF56935">
    <property type="entry name" value="Porins"/>
    <property type="match status" value="1"/>
</dbReference>
<evidence type="ECO:0000256" key="11">
    <source>
        <dbReference type="SAM" id="SignalP"/>
    </source>
</evidence>
<evidence type="ECO:0000256" key="5">
    <source>
        <dbReference type="ARBA" id="ARBA00023077"/>
    </source>
</evidence>
<dbReference type="STRING" id="408074.SAMN05660909_00278"/>
<dbReference type="EMBL" id="FNRL01000001">
    <property type="protein sequence ID" value="SDZ94590.1"/>
    <property type="molecule type" value="Genomic_DNA"/>
</dbReference>
<dbReference type="Gene3D" id="2.170.130.10">
    <property type="entry name" value="TonB-dependent receptor, plug domain"/>
    <property type="match status" value="1"/>
</dbReference>
<dbReference type="InterPro" id="IPR023997">
    <property type="entry name" value="TonB-dep_OMP_SusC/RagA_CS"/>
</dbReference>
<dbReference type="SUPFAM" id="SSF49464">
    <property type="entry name" value="Carboxypeptidase regulatory domain-like"/>
    <property type="match status" value="1"/>
</dbReference>
<keyword evidence="3 8" id="KW-1134">Transmembrane beta strand</keyword>
<dbReference type="Gene3D" id="2.60.40.1120">
    <property type="entry name" value="Carboxypeptidase-like, regulatory domain"/>
    <property type="match status" value="1"/>
</dbReference>
<keyword evidence="4 8" id="KW-0812">Transmembrane</keyword>
<dbReference type="InterPro" id="IPR008969">
    <property type="entry name" value="CarboxyPept-like_regulatory"/>
</dbReference>
<dbReference type="InterPro" id="IPR000531">
    <property type="entry name" value="Beta-barrel_TonB"/>
</dbReference>
<dbReference type="InterPro" id="IPR037066">
    <property type="entry name" value="Plug_dom_sf"/>
</dbReference>
<dbReference type="OrthoDB" id="9768177at2"/>
<keyword evidence="15" id="KW-1185">Reference proteome</keyword>
<keyword evidence="2 8" id="KW-0813">Transport</keyword>
<dbReference type="GO" id="GO:0009279">
    <property type="term" value="C:cell outer membrane"/>
    <property type="evidence" value="ECO:0007669"/>
    <property type="project" value="UniProtKB-SubCell"/>
</dbReference>
<keyword evidence="11" id="KW-0732">Signal</keyword>
<keyword evidence="7 8" id="KW-0998">Cell outer membrane</keyword>
<evidence type="ECO:0000256" key="3">
    <source>
        <dbReference type="ARBA" id="ARBA00022452"/>
    </source>
</evidence>
<dbReference type="InterPro" id="IPR012910">
    <property type="entry name" value="Plug_dom"/>
</dbReference>